<proteinExistence type="inferred from homology"/>
<dbReference type="GO" id="GO:0005524">
    <property type="term" value="F:ATP binding"/>
    <property type="evidence" value="ECO:0007669"/>
    <property type="project" value="UniProtKB-UniRule"/>
</dbReference>
<keyword evidence="4" id="KW-0347">Helicase</keyword>
<dbReference type="GO" id="GO:0016787">
    <property type="term" value="F:hydrolase activity"/>
    <property type="evidence" value="ECO:0007669"/>
    <property type="project" value="UniProtKB-KW"/>
</dbReference>
<dbReference type="InterPro" id="IPR011545">
    <property type="entry name" value="DEAD/DEAH_box_helicase_dom"/>
</dbReference>
<evidence type="ECO:0000256" key="4">
    <source>
        <dbReference type="RuleBase" id="RU365068"/>
    </source>
</evidence>
<keyword evidence="2 4" id="KW-0378">Hydrolase</keyword>
<dbReference type="InterPro" id="IPR027417">
    <property type="entry name" value="P-loop_NTPase"/>
</dbReference>
<dbReference type="Proteomes" id="UP000023152">
    <property type="component" value="Unassembled WGS sequence"/>
</dbReference>
<dbReference type="GO" id="GO:0003723">
    <property type="term" value="F:RNA binding"/>
    <property type="evidence" value="ECO:0007669"/>
    <property type="project" value="UniProtKB-UniRule"/>
</dbReference>
<dbReference type="AlphaFoldDB" id="X6NJ65"/>
<sequence>MIGETENKAAAKEEKEVEEKKKRKKIALLEVQAEEKYPSVIILEPNIHLCTQVQSIIENIIDKCVACAQNEAKQQALYEWRHEQFMELHRQHESLLKSVDPLGSHLQAKRVLQHNERIFDDFNVPKLPKRAMEEIAQGIRDTIKVQILCGQTLLPKDPRQIPDILIATPQTLQLNLQQKSSADENWRFVSKTRCVVLDEADTFEVYSKKKKKKKKRTFPKKKKKYFFFVWLILKEDTGLLISNTFSKRKECADNPSAVFHELRKMGKPQFIFVGATIPTEGSKTIAEAIKHWLDDAVWKQTPGLHKPLPFVLQEFRFVPMHKESEVLLHCLNEIAMEHQHNLESGISITNDENDSNKQAIISLNTNHPQKKKQSSLDEGDKFRILVFCNTKQETLKCLQLLQQNDFRNCACVSNSVTRTEQLKIVDRFGLYN</sequence>
<dbReference type="EC" id="3.6.4.13" evidence="4"/>
<evidence type="ECO:0000313" key="7">
    <source>
        <dbReference type="EMBL" id="ETO26041.1"/>
    </source>
</evidence>
<dbReference type="Pfam" id="PF00270">
    <property type="entry name" value="DEAD"/>
    <property type="match status" value="1"/>
</dbReference>
<reference evidence="7 8" key="1">
    <citation type="journal article" date="2013" name="Curr. Biol.">
        <title>The Genome of the Foraminiferan Reticulomyxa filosa.</title>
        <authorList>
            <person name="Glockner G."/>
            <person name="Hulsmann N."/>
            <person name="Schleicher M."/>
            <person name="Noegel A.A."/>
            <person name="Eichinger L."/>
            <person name="Gallinger C."/>
            <person name="Pawlowski J."/>
            <person name="Sierra R."/>
            <person name="Euteneuer U."/>
            <person name="Pillet L."/>
            <person name="Moustafa A."/>
            <person name="Platzer M."/>
            <person name="Groth M."/>
            <person name="Szafranski K."/>
            <person name="Schliwa M."/>
        </authorList>
    </citation>
    <scope>NUCLEOTIDE SEQUENCE [LARGE SCALE GENOMIC DNA]</scope>
</reference>
<keyword evidence="8" id="KW-1185">Reference proteome</keyword>
<dbReference type="PANTHER" id="PTHR24031">
    <property type="entry name" value="RNA HELICASE"/>
    <property type="match status" value="1"/>
</dbReference>
<comment type="domain">
    <text evidence="4">The Q motif is unique to and characteristic of the DEAD box family of RNA helicases and controls ATP binding and hydrolysis.</text>
</comment>
<comment type="function">
    <text evidence="4">RNA helicase.</text>
</comment>
<gene>
    <name evidence="7" type="ORF">RFI_11096</name>
</gene>
<comment type="catalytic activity">
    <reaction evidence="4">
        <text>ATP + H2O = ADP + phosphate + H(+)</text>
        <dbReference type="Rhea" id="RHEA:13065"/>
        <dbReference type="ChEBI" id="CHEBI:15377"/>
        <dbReference type="ChEBI" id="CHEBI:15378"/>
        <dbReference type="ChEBI" id="CHEBI:30616"/>
        <dbReference type="ChEBI" id="CHEBI:43474"/>
        <dbReference type="ChEBI" id="CHEBI:456216"/>
        <dbReference type="EC" id="3.6.4.13"/>
    </reaction>
</comment>
<comment type="similarity">
    <text evidence="4">Belongs to the DEAD box helicase family.</text>
</comment>
<protein>
    <recommendedName>
        <fullName evidence="4">ATP-dependent RNA helicase</fullName>
        <ecNumber evidence="4">3.6.4.13</ecNumber>
    </recommendedName>
</protein>
<keyword evidence="3 4" id="KW-0067">ATP-binding</keyword>
<evidence type="ECO:0000313" key="8">
    <source>
        <dbReference type="Proteomes" id="UP000023152"/>
    </source>
</evidence>
<name>X6NJ65_RETFI</name>
<dbReference type="Gene3D" id="3.40.50.300">
    <property type="entry name" value="P-loop containing nucleotide triphosphate hydrolases"/>
    <property type="match status" value="2"/>
</dbReference>
<comment type="caution">
    <text evidence="7">The sequence shown here is derived from an EMBL/GenBank/DDBJ whole genome shotgun (WGS) entry which is preliminary data.</text>
</comment>
<feature type="domain" description="DEAD/DEAH-box helicase" evidence="6">
    <location>
        <begin position="143"/>
        <end position="221"/>
    </location>
</feature>
<evidence type="ECO:0000259" key="6">
    <source>
        <dbReference type="Pfam" id="PF00270"/>
    </source>
</evidence>
<evidence type="ECO:0000256" key="2">
    <source>
        <dbReference type="ARBA" id="ARBA00022801"/>
    </source>
</evidence>
<feature type="region of interest" description="Disordered" evidence="5">
    <location>
        <begin position="1"/>
        <end position="22"/>
    </location>
</feature>
<feature type="compositionally biased region" description="Basic and acidic residues" evidence="5">
    <location>
        <begin position="1"/>
        <end position="20"/>
    </location>
</feature>
<accession>X6NJ65</accession>
<evidence type="ECO:0000256" key="3">
    <source>
        <dbReference type="ARBA" id="ARBA00022840"/>
    </source>
</evidence>
<dbReference type="GO" id="GO:0003724">
    <property type="term" value="F:RNA helicase activity"/>
    <property type="evidence" value="ECO:0007669"/>
    <property type="project" value="UniProtKB-EC"/>
</dbReference>
<dbReference type="EMBL" id="ASPP01008126">
    <property type="protein sequence ID" value="ETO26041.1"/>
    <property type="molecule type" value="Genomic_DNA"/>
</dbReference>
<evidence type="ECO:0000256" key="1">
    <source>
        <dbReference type="ARBA" id="ARBA00022741"/>
    </source>
</evidence>
<keyword evidence="4" id="KW-0694">RNA-binding</keyword>
<dbReference type="SUPFAM" id="SSF52540">
    <property type="entry name" value="P-loop containing nucleoside triphosphate hydrolases"/>
    <property type="match status" value="1"/>
</dbReference>
<evidence type="ECO:0000256" key="5">
    <source>
        <dbReference type="SAM" id="MobiDB-lite"/>
    </source>
</evidence>
<organism evidence="7 8">
    <name type="scientific">Reticulomyxa filosa</name>
    <dbReference type="NCBI Taxonomy" id="46433"/>
    <lineage>
        <taxon>Eukaryota</taxon>
        <taxon>Sar</taxon>
        <taxon>Rhizaria</taxon>
        <taxon>Retaria</taxon>
        <taxon>Foraminifera</taxon>
        <taxon>Monothalamids</taxon>
        <taxon>Reticulomyxidae</taxon>
        <taxon>Reticulomyxa</taxon>
    </lineage>
</organism>
<keyword evidence="1 4" id="KW-0547">Nucleotide-binding</keyword>